<dbReference type="OrthoDB" id="9764522at2"/>
<dbReference type="RefSeq" id="WP_152945254.1">
    <property type="nucleotide sequence ID" value="NZ_WHYR01000006.1"/>
</dbReference>
<keyword evidence="10" id="KW-0472">Membrane</keyword>
<dbReference type="EC" id="2.7.13.3" evidence="3"/>
<evidence type="ECO:0000259" key="13">
    <source>
        <dbReference type="PROSITE" id="PS50885"/>
    </source>
</evidence>
<evidence type="ECO:0000256" key="4">
    <source>
        <dbReference type="ARBA" id="ARBA00022553"/>
    </source>
</evidence>
<dbReference type="InterPro" id="IPR004358">
    <property type="entry name" value="Sig_transdc_His_kin-like_C"/>
</dbReference>
<keyword evidence="10" id="KW-0812">Transmembrane</keyword>
<dbReference type="Gene3D" id="1.10.287.130">
    <property type="match status" value="1"/>
</dbReference>
<dbReference type="Pfam" id="PF00512">
    <property type="entry name" value="HisKA"/>
    <property type="match status" value="1"/>
</dbReference>
<evidence type="ECO:0000256" key="3">
    <source>
        <dbReference type="ARBA" id="ARBA00012438"/>
    </source>
</evidence>
<dbReference type="PANTHER" id="PTHR43065:SF10">
    <property type="entry name" value="PEROXIDE STRESS-ACTIVATED HISTIDINE KINASE MAK3"/>
    <property type="match status" value="1"/>
</dbReference>
<dbReference type="InterPro" id="IPR013656">
    <property type="entry name" value="PAS_4"/>
</dbReference>
<feature type="transmembrane region" description="Helical" evidence="10">
    <location>
        <begin position="194"/>
        <end position="216"/>
    </location>
</feature>
<dbReference type="NCBIfam" id="NF008468">
    <property type="entry name" value="PRK11360.1"/>
    <property type="match status" value="1"/>
</dbReference>
<dbReference type="SUPFAM" id="SSF55785">
    <property type="entry name" value="PYP-like sensor domain (PAS domain)"/>
    <property type="match status" value="1"/>
</dbReference>
<dbReference type="AlphaFoldDB" id="A0A6N7IQ39"/>
<dbReference type="GO" id="GO:0000155">
    <property type="term" value="F:phosphorelay sensor kinase activity"/>
    <property type="evidence" value="ECO:0007669"/>
    <property type="project" value="InterPro"/>
</dbReference>
<dbReference type="Proteomes" id="UP000441717">
    <property type="component" value="Unassembled WGS sequence"/>
</dbReference>
<dbReference type="InterPro" id="IPR003660">
    <property type="entry name" value="HAMP_dom"/>
</dbReference>
<dbReference type="SMART" id="SM00387">
    <property type="entry name" value="HATPase_c"/>
    <property type="match status" value="1"/>
</dbReference>
<keyword evidence="6" id="KW-0547">Nucleotide-binding</keyword>
<keyword evidence="15" id="KW-1185">Reference proteome</keyword>
<comment type="subcellular location">
    <subcellularLocation>
        <location evidence="2">Membrane</location>
    </subcellularLocation>
</comment>
<dbReference type="SUPFAM" id="SSF47384">
    <property type="entry name" value="Homodimeric domain of signal transducing histidine kinase"/>
    <property type="match status" value="1"/>
</dbReference>
<keyword evidence="7 14" id="KW-0418">Kinase</keyword>
<evidence type="ECO:0000256" key="6">
    <source>
        <dbReference type="ARBA" id="ARBA00022741"/>
    </source>
</evidence>
<dbReference type="Gene3D" id="3.30.565.10">
    <property type="entry name" value="Histidine kinase-like ATPase, C-terminal domain"/>
    <property type="match status" value="1"/>
</dbReference>
<evidence type="ECO:0000313" key="15">
    <source>
        <dbReference type="Proteomes" id="UP000441717"/>
    </source>
</evidence>
<dbReference type="SMART" id="SM00091">
    <property type="entry name" value="PAS"/>
    <property type="match status" value="1"/>
</dbReference>
<dbReference type="SMART" id="SM00304">
    <property type="entry name" value="HAMP"/>
    <property type="match status" value="1"/>
</dbReference>
<dbReference type="SUPFAM" id="SSF55874">
    <property type="entry name" value="ATPase domain of HSP90 chaperone/DNA topoisomerase II/histidine kinase"/>
    <property type="match status" value="1"/>
</dbReference>
<dbReference type="InterPro" id="IPR036097">
    <property type="entry name" value="HisK_dim/P_sf"/>
</dbReference>
<evidence type="ECO:0000256" key="5">
    <source>
        <dbReference type="ARBA" id="ARBA00022679"/>
    </source>
</evidence>
<evidence type="ECO:0000313" key="14">
    <source>
        <dbReference type="EMBL" id="MQL51328.1"/>
    </source>
</evidence>
<dbReference type="InterPro" id="IPR035965">
    <property type="entry name" value="PAS-like_dom_sf"/>
</dbReference>
<proteinExistence type="predicted"/>
<evidence type="ECO:0000256" key="2">
    <source>
        <dbReference type="ARBA" id="ARBA00004370"/>
    </source>
</evidence>
<comment type="catalytic activity">
    <reaction evidence="1">
        <text>ATP + protein L-histidine = ADP + protein N-phospho-L-histidine.</text>
        <dbReference type="EC" id="2.7.13.3"/>
    </reaction>
</comment>
<feature type="domain" description="HAMP" evidence="13">
    <location>
        <begin position="213"/>
        <end position="263"/>
    </location>
</feature>
<organism evidence="14 15">
    <name type="scientific">Desulfofundulus thermobenzoicus</name>
    <dbReference type="NCBI Taxonomy" id="29376"/>
    <lineage>
        <taxon>Bacteria</taxon>
        <taxon>Bacillati</taxon>
        <taxon>Bacillota</taxon>
        <taxon>Clostridia</taxon>
        <taxon>Eubacteriales</taxon>
        <taxon>Peptococcaceae</taxon>
        <taxon>Desulfofundulus</taxon>
    </lineage>
</organism>
<gene>
    <name evidence="14" type="primary">atoS</name>
    <name evidence="14" type="ORF">GFC01_03430</name>
</gene>
<evidence type="ECO:0000259" key="12">
    <source>
        <dbReference type="PROSITE" id="PS50113"/>
    </source>
</evidence>
<dbReference type="CDD" id="cd00082">
    <property type="entry name" value="HisKA"/>
    <property type="match status" value="1"/>
</dbReference>
<dbReference type="PRINTS" id="PR00344">
    <property type="entry name" value="BCTRLSENSOR"/>
</dbReference>
<keyword evidence="9" id="KW-0902">Two-component regulatory system</keyword>
<dbReference type="Pfam" id="PF08448">
    <property type="entry name" value="PAS_4"/>
    <property type="match status" value="1"/>
</dbReference>
<dbReference type="PANTHER" id="PTHR43065">
    <property type="entry name" value="SENSOR HISTIDINE KINASE"/>
    <property type="match status" value="1"/>
</dbReference>
<dbReference type="PROSITE" id="PS50113">
    <property type="entry name" value="PAC"/>
    <property type="match status" value="1"/>
</dbReference>
<dbReference type="Pfam" id="PF02518">
    <property type="entry name" value="HATPase_c"/>
    <property type="match status" value="1"/>
</dbReference>
<evidence type="ECO:0000256" key="8">
    <source>
        <dbReference type="ARBA" id="ARBA00022840"/>
    </source>
</evidence>
<dbReference type="PROSITE" id="PS50109">
    <property type="entry name" value="HIS_KIN"/>
    <property type="match status" value="1"/>
</dbReference>
<dbReference type="Gene3D" id="3.30.450.20">
    <property type="entry name" value="PAS domain"/>
    <property type="match status" value="1"/>
</dbReference>
<dbReference type="GO" id="GO:0005524">
    <property type="term" value="F:ATP binding"/>
    <property type="evidence" value="ECO:0007669"/>
    <property type="project" value="UniProtKB-KW"/>
</dbReference>
<keyword evidence="4" id="KW-0597">Phosphoprotein</keyword>
<dbReference type="InterPro" id="IPR000700">
    <property type="entry name" value="PAS-assoc_C"/>
</dbReference>
<comment type="caution">
    <text evidence="14">The sequence shown here is derived from an EMBL/GenBank/DDBJ whole genome shotgun (WGS) entry which is preliminary data.</text>
</comment>
<dbReference type="InterPro" id="IPR000014">
    <property type="entry name" value="PAS"/>
</dbReference>
<sequence length="613" mass="68480">MIRTGRLGNLLLMAIALLLLFPVALTFYMVKIVNNSELALLENQKAKLARVLDDLDSGVNQSFEEILAARGARDAPRSEQARVLNEALRPPIEQLSLKYARVQMGFYYPALDLILDGSNGPPKEIPRRQKSAINEALSTRRQVMQSLGQGADAVLEVYRPYYRQGQLAGVIWATENLGHTGFYDRIRQMETNSYAAIGLGLFLGLGGALALMHGFVRSVEKIKDGLKVLEQDLNRPLPPAPGELGEITRAINRLASRLVDVHQYYQIMLATIDDAMLVVDVLGRVIIANAAAGRLFALPEDYAYKHYRETFPPGSPFPELISRALEEKRQYKDLKLSRPREQGDLDLLVSTATLLDSSGRTVGAALYCRDVTERLRLEEKMHRQERLAALGKLVAGVAHEIRNPLTSISCYIQLWQKTNNPSPRALATMYREVTRLENLIEQLLYFTRPAEAKFAPRDLNQVVEKVLQFFREVYRTPVEVVTNLEPDLPPAWIDGEQIERVLMNIIYNALQAMPEGGRLTLETAFDRPSDSLVTTISDTGCGIAPEHMKHLFDPFFSTREKGTGLGLAIAHEIIQAHGGNIEVESHVGRGTTFRIYLQVRKEETHGQTGTGSG</sequence>
<reference evidence="14 15" key="1">
    <citation type="submission" date="2019-10" db="EMBL/GenBank/DDBJ databases">
        <title>Comparative genomics of sulfur disproportionating microorganisms.</title>
        <authorList>
            <person name="Ward L.M."/>
            <person name="Bertran E."/>
            <person name="Johnston D."/>
        </authorList>
    </citation>
    <scope>NUCLEOTIDE SEQUENCE [LARGE SCALE GENOMIC DNA]</scope>
    <source>
        <strain evidence="14 15">DSM 14055</strain>
    </source>
</reference>
<evidence type="ECO:0000259" key="11">
    <source>
        <dbReference type="PROSITE" id="PS50109"/>
    </source>
</evidence>
<evidence type="ECO:0000256" key="9">
    <source>
        <dbReference type="ARBA" id="ARBA00023012"/>
    </source>
</evidence>
<keyword evidence="10" id="KW-1133">Transmembrane helix</keyword>
<dbReference type="InterPro" id="IPR003594">
    <property type="entry name" value="HATPase_dom"/>
</dbReference>
<dbReference type="InterPro" id="IPR003661">
    <property type="entry name" value="HisK_dim/P_dom"/>
</dbReference>
<protein>
    <recommendedName>
        <fullName evidence="3">histidine kinase</fullName>
        <ecNumber evidence="3">2.7.13.3</ecNumber>
    </recommendedName>
</protein>
<evidence type="ECO:0000256" key="1">
    <source>
        <dbReference type="ARBA" id="ARBA00000085"/>
    </source>
</evidence>
<dbReference type="InterPro" id="IPR005467">
    <property type="entry name" value="His_kinase_dom"/>
</dbReference>
<keyword evidence="5 14" id="KW-0808">Transferase</keyword>
<dbReference type="EMBL" id="WHYR01000006">
    <property type="protein sequence ID" value="MQL51328.1"/>
    <property type="molecule type" value="Genomic_DNA"/>
</dbReference>
<evidence type="ECO:0000256" key="7">
    <source>
        <dbReference type="ARBA" id="ARBA00022777"/>
    </source>
</evidence>
<feature type="domain" description="Histidine kinase" evidence="11">
    <location>
        <begin position="396"/>
        <end position="601"/>
    </location>
</feature>
<dbReference type="PROSITE" id="PS50885">
    <property type="entry name" value="HAMP"/>
    <property type="match status" value="1"/>
</dbReference>
<feature type="domain" description="PAC" evidence="12">
    <location>
        <begin position="330"/>
        <end position="383"/>
    </location>
</feature>
<evidence type="ECO:0000256" key="10">
    <source>
        <dbReference type="SAM" id="Phobius"/>
    </source>
</evidence>
<dbReference type="SMART" id="SM00388">
    <property type="entry name" value="HisKA"/>
    <property type="match status" value="1"/>
</dbReference>
<dbReference type="InterPro" id="IPR036890">
    <property type="entry name" value="HATPase_C_sf"/>
</dbReference>
<name>A0A6N7IQ39_9FIRM</name>
<keyword evidence="8" id="KW-0067">ATP-binding</keyword>
<dbReference type="GO" id="GO:0016020">
    <property type="term" value="C:membrane"/>
    <property type="evidence" value="ECO:0007669"/>
    <property type="project" value="UniProtKB-SubCell"/>
</dbReference>
<accession>A0A6N7IQ39</accession>